<protein>
    <submittedName>
        <fullName evidence="1">Uncharacterized protein</fullName>
    </submittedName>
</protein>
<dbReference type="EMBL" id="JANRMS010001382">
    <property type="protein sequence ID" value="KAJ3528654.1"/>
    <property type="molecule type" value="Genomic_DNA"/>
</dbReference>
<sequence length="119" mass="13403">MKAHKLRDPPVKCNKCDAHFGNNTALKFHAKDNLCSPRPGAVGSVYTAGITELMEFKLRERRVKSQVRTWEALWATIFPDHPSIPPSDSEPVAEAAEARRSLYFPPGFLRIALFLQKLV</sequence>
<gene>
    <name evidence="1" type="ORF">NM208_g10106</name>
</gene>
<comment type="caution">
    <text evidence="1">The sequence shown here is derived from an EMBL/GenBank/DDBJ whole genome shotgun (WGS) entry which is preliminary data.</text>
</comment>
<keyword evidence="2" id="KW-1185">Reference proteome</keyword>
<proteinExistence type="predicted"/>
<name>A0ACC1RZ44_9HYPO</name>
<accession>A0ACC1RZ44</accession>
<dbReference type="Proteomes" id="UP001148629">
    <property type="component" value="Unassembled WGS sequence"/>
</dbReference>
<reference evidence="1" key="1">
    <citation type="submission" date="2022-08" db="EMBL/GenBank/DDBJ databases">
        <title>Genome Sequence of Fusarium decemcellulare.</title>
        <authorList>
            <person name="Buettner E."/>
        </authorList>
    </citation>
    <scope>NUCLEOTIDE SEQUENCE</scope>
    <source>
        <strain evidence="1">Babe19</strain>
    </source>
</reference>
<evidence type="ECO:0000313" key="1">
    <source>
        <dbReference type="EMBL" id="KAJ3528654.1"/>
    </source>
</evidence>
<evidence type="ECO:0000313" key="2">
    <source>
        <dbReference type="Proteomes" id="UP001148629"/>
    </source>
</evidence>
<organism evidence="1 2">
    <name type="scientific">Fusarium decemcellulare</name>
    <dbReference type="NCBI Taxonomy" id="57161"/>
    <lineage>
        <taxon>Eukaryota</taxon>
        <taxon>Fungi</taxon>
        <taxon>Dikarya</taxon>
        <taxon>Ascomycota</taxon>
        <taxon>Pezizomycotina</taxon>
        <taxon>Sordariomycetes</taxon>
        <taxon>Hypocreomycetidae</taxon>
        <taxon>Hypocreales</taxon>
        <taxon>Nectriaceae</taxon>
        <taxon>Fusarium</taxon>
        <taxon>Fusarium decemcellulare species complex</taxon>
    </lineage>
</organism>